<feature type="chain" id="PRO_5034616741" evidence="1">
    <location>
        <begin position="24"/>
        <end position="136"/>
    </location>
</feature>
<name>A0A8H2ZRQ1_9HELO</name>
<organism evidence="2 3">
    <name type="scientific">Sclerotinia trifoliorum</name>
    <dbReference type="NCBI Taxonomy" id="28548"/>
    <lineage>
        <taxon>Eukaryota</taxon>
        <taxon>Fungi</taxon>
        <taxon>Dikarya</taxon>
        <taxon>Ascomycota</taxon>
        <taxon>Pezizomycotina</taxon>
        <taxon>Leotiomycetes</taxon>
        <taxon>Helotiales</taxon>
        <taxon>Sclerotiniaceae</taxon>
        <taxon>Sclerotinia</taxon>
    </lineage>
</organism>
<feature type="signal peptide" evidence="1">
    <location>
        <begin position="1"/>
        <end position="23"/>
    </location>
</feature>
<dbReference type="Gene3D" id="3.40.630.30">
    <property type="match status" value="1"/>
</dbReference>
<keyword evidence="1" id="KW-0732">Signal</keyword>
<dbReference type="EMBL" id="CAJHIA010000021">
    <property type="protein sequence ID" value="CAD6446695.1"/>
    <property type="molecule type" value="Genomic_DNA"/>
</dbReference>
<dbReference type="AlphaFoldDB" id="A0A8H2ZRQ1"/>
<evidence type="ECO:0000256" key="1">
    <source>
        <dbReference type="SAM" id="SignalP"/>
    </source>
</evidence>
<sequence length="136" mass="15128">MYCLPLFFSSFFLFLVHLRFIEPFPIPSHLLFPPVISSFLQSSPFPPNTLPPIPSLTPQNHILSLAESQSKSCYLEATAAGYPIYERVGFKTVEVDMRVCGVGRNWAMIREPGVGWGGGRGKGSRWKVGGVVKELK</sequence>
<reference evidence="2" key="1">
    <citation type="submission" date="2020-10" db="EMBL/GenBank/DDBJ databases">
        <authorList>
            <person name="Kusch S."/>
        </authorList>
    </citation>
    <scope>NUCLEOTIDE SEQUENCE</scope>
    <source>
        <strain evidence="2">SwB9</strain>
    </source>
</reference>
<gene>
    <name evidence="2" type="ORF">SCLTRI_LOCUS6487</name>
</gene>
<protein>
    <submittedName>
        <fullName evidence="2">B0721b51-a1ac-48ca-a996-58e878d1893c-CDS</fullName>
    </submittedName>
</protein>
<keyword evidence="3" id="KW-1185">Reference proteome</keyword>
<comment type="caution">
    <text evidence="2">The sequence shown here is derived from an EMBL/GenBank/DDBJ whole genome shotgun (WGS) entry which is preliminary data.</text>
</comment>
<evidence type="ECO:0000313" key="3">
    <source>
        <dbReference type="Proteomes" id="UP000624404"/>
    </source>
</evidence>
<dbReference type="OrthoDB" id="2832510at2759"/>
<dbReference type="Proteomes" id="UP000624404">
    <property type="component" value="Unassembled WGS sequence"/>
</dbReference>
<proteinExistence type="predicted"/>
<evidence type="ECO:0000313" key="2">
    <source>
        <dbReference type="EMBL" id="CAD6446695.1"/>
    </source>
</evidence>
<accession>A0A8H2ZRQ1</accession>